<sequence length="492" mass="51305">MRIEHLRYLLLLFGAMLVGMALLACGGGGVSPGVTGAVAPPASTGSLAVSAGGLPAGVNPALRITGPNNYLQDLAQSQTLASLAPGSYNVSASPVTSGGVTYQPAPASQAAIVSAGATASVTVTYGGGPLTLVATQVVAGLDSPTWLTAPPGDRRLFVTERPGRVRIVDNGNTRDPPYLDIGARVSTDGEGGLLSLAFDPQFERNGYFYVYYTDLQRNIVVERFSAGATATAANPTSGLVILRIPHPTYLNHFGGQLAFGPDGYLYLGTGDGGGAGDPQGNARNLASLLGKLLRIDVTSATTAQPYAIPAGNPYRDAAGRRPEIWASGLRNPWRFSFDASQLYLTDVGQERREEINIAGTGQAGLDYGWNVLEGTLCYGAETCDRTGLTLPVFEYDHGANDVNGCSITGGFVYRGRALPELAGRYFYSDFCGGYLKSFLVTGAGAGNSVVEQRDWEIADIGGIVSFGRDAEGELYLLTSGGAIHKIGRGATQ</sequence>
<dbReference type="Proteomes" id="UP000245820">
    <property type="component" value="Chromosome"/>
</dbReference>
<dbReference type="AlphaFoldDB" id="A0A2S2DHQ8"/>
<dbReference type="InterPro" id="IPR011042">
    <property type="entry name" value="6-blade_b-propeller_TolB-like"/>
</dbReference>
<dbReference type="Gene3D" id="2.120.10.30">
    <property type="entry name" value="TolB, C-terminal domain"/>
    <property type="match status" value="1"/>
</dbReference>
<name>A0A2S2DHQ8_9BURK</name>
<evidence type="ECO:0000313" key="2">
    <source>
        <dbReference type="EMBL" id="AWL04878.1"/>
    </source>
</evidence>
<keyword evidence="3" id="KW-1185">Reference proteome</keyword>
<reference evidence="2 3" key="1">
    <citation type="submission" date="2018-05" db="EMBL/GenBank/DDBJ databases">
        <title>Complete genome sequence of Massilia oculi sp. nov. CCUG 43427T (=DSM 26321T), the type strain of M. oculi, and comparison with genome sequences of other Massilia strains.</title>
        <authorList>
            <person name="Zhu B."/>
        </authorList>
    </citation>
    <scope>NUCLEOTIDE SEQUENCE [LARGE SCALE GENOMIC DNA]</scope>
    <source>
        <strain evidence="2 3">CCUG 43427</strain>
    </source>
</reference>
<dbReference type="KEGG" id="mtim:DIR46_10900"/>
<dbReference type="InterPro" id="IPR011041">
    <property type="entry name" value="Quinoprot_gluc/sorb_DH_b-prop"/>
</dbReference>
<dbReference type="Pfam" id="PF07995">
    <property type="entry name" value="GSDH"/>
    <property type="match status" value="1"/>
</dbReference>
<dbReference type="EMBL" id="CP029343">
    <property type="protein sequence ID" value="AWL04878.1"/>
    <property type="molecule type" value="Genomic_DNA"/>
</dbReference>
<dbReference type="PANTHER" id="PTHR19328">
    <property type="entry name" value="HEDGEHOG-INTERACTING PROTEIN"/>
    <property type="match status" value="1"/>
</dbReference>
<gene>
    <name evidence="2" type="ORF">DIR46_10900</name>
</gene>
<feature type="domain" description="Glucose/Sorbosone dehydrogenase" evidence="1">
    <location>
        <begin position="143"/>
        <end position="480"/>
    </location>
</feature>
<organism evidence="2 3">
    <name type="scientific">Massilia oculi</name>
    <dbReference type="NCBI Taxonomy" id="945844"/>
    <lineage>
        <taxon>Bacteria</taxon>
        <taxon>Pseudomonadati</taxon>
        <taxon>Pseudomonadota</taxon>
        <taxon>Betaproteobacteria</taxon>
        <taxon>Burkholderiales</taxon>
        <taxon>Oxalobacteraceae</taxon>
        <taxon>Telluria group</taxon>
        <taxon>Massilia</taxon>
    </lineage>
</organism>
<dbReference type="PANTHER" id="PTHR19328:SF75">
    <property type="entry name" value="ALDOSE SUGAR DEHYDROGENASE YLII"/>
    <property type="match status" value="1"/>
</dbReference>
<evidence type="ECO:0000313" key="3">
    <source>
        <dbReference type="Proteomes" id="UP000245820"/>
    </source>
</evidence>
<dbReference type="RefSeq" id="WP_109345246.1">
    <property type="nucleotide sequence ID" value="NZ_CP029343.1"/>
</dbReference>
<dbReference type="PROSITE" id="PS51257">
    <property type="entry name" value="PROKAR_LIPOPROTEIN"/>
    <property type="match status" value="1"/>
</dbReference>
<proteinExistence type="predicted"/>
<protein>
    <submittedName>
        <fullName evidence="2">Glucose dehydrogenase</fullName>
    </submittedName>
</protein>
<dbReference type="OrthoDB" id="9770043at2"/>
<dbReference type="SUPFAM" id="SSF50952">
    <property type="entry name" value="Soluble quinoprotein glucose dehydrogenase"/>
    <property type="match status" value="1"/>
</dbReference>
<accession>A0A2S2DHQ8</accession>
<dbReference type="InterPro" id="IPR012938">
    <property type="entry name" value="Glc/Sorbosone_DH"/>
</dbReference>
<evidence type="ECO:0000259" key="1">
    <source>
        <dbReference type="Pfam" id="PF07995"/>
    </source>
</evidence>